<feature type="region of interest" description="Disordered" evidence="1">
    <location>
        <begin position="96"/>
        <end position="178"/>
    </location>
</feature>
<evidence type="ECO:0000313" key="4">
    <source>
        <dbReference type="Proteomes" id="UP000053820"/>
    </source>
</evidence>
<dbReference type="HOGENOM" id="CLU_452015_0_0_1"/>
<proteinExistence type="predicted"/>
<feature type="compositionally biased region" description="Polar residues" evidence="1">
    <location>
        <begin position="96"/>
        <end position="147"/>
    </location>
</feature>
<dbReference type="Proteomes" id="UP000053820">
    <property type="component" value="Unassembled WGS sequence"/>
</dbReference>
<evidence type="ECO:0000256" key="2">
    <source>
        <dbReference type="SAM" id="Phobius"/>
    </source>
</evidence>
<feature type="region of interest" description="Disordered" evidence="1">
    <location>
        <begin position="62"/>
        <end position="83"/>
    </location>
</feature>
<accession>A0A0C9WBD5</accession>
<keyword evidence="2" id="KW-0472">Membrane</keyword>
<feature type="compositionally biased region" description="Polar residues" evidence="1">
    <location>
        <begin position="157"/>
        <end position="167"/>
    </location>
</feature>
<sequence>MAYPVHGRRNQILQVLDLIFRLPNLRSRLAQGARRLFGFLRTMWKVFVTRVRVLNTPGHLDGFPGGHVPKAVEPEAPPTTLASLQPLGSTEMIQIQATGGSSTPSAQPRSTTSLPGRGNASSASLLPHTLSSSRPPSPSQTLNSPHQGQIAPPRRAQTCQTTASATGKNRKKPRFHILPGAPQTMTRESIPVTMKKSKDRISPVETEYFEQPIDGWERCVQPEGALYFYNAKLENSTRLEQCADDLRKREVGSRSKNPKLADDLSGQVNHLVLKLYSDRKREVCFYYFVEHRKRLLYWVDEYYTEDLFAGQPGVCNLSHISINGAFLAPPRLNCALDSATSYSLSWSPFDSTELDRLLNVTNFFEVCHFFEGDSNPISQLDELKRSFPTSMVSPVLDLTQKSRHTSALRGIWVDQTVNYPRWRVFISKLTSEWNGFTVFSTVMLTADVSFLAVPGIDSGTEDSVSAATLLIYLSIITGVGSLVSSLLLAGRNNGKDAAETAGGVSRFLSQMPTSGTAVLGVMFGLPYALLMHSMLFFIVAFLYVVFKTKSPAILAILGAFCATVAVATVWPMWWGGLGDGAWRRTNARYWGSWNTQMQKASSMA</sequence>
<organism evidence="3 4">
    <name type="scientific">Hydnomerulius pinastri MD-312</name>
    <dbReference type="NCBI Taxonomy" id="994086"/>
    <lineage>
        <taxon>Eukaryota</taxon>
        <taxon>Fungi</taxon>
        <taxon>Dikarya</taxon>
        <taxon>Basidiomycota</taxon>
        <taxon>Agaricomycotina</taxon>
        <taxon>Agaricomycetes</taxon>
        <taxon>Agaricomycetidae</taxon>
        <taxon>Boletales</taxon>
        <taxon>Boletales incertae sedis</taxon>
        <taxon>Leucogyrophana</taxon>
    </lineage>
</organism>
<gene>
    <name evidence="3" type="ORF">HYDPIDRAFT_169877</name>
</gene>
<dbReference type="AlphaFoldDB" id="A0A0C9WBD5"/>
<protein>
    <recommendedName>
        <fullName evidence="5">WW domain-containing protein</fullName>
    </recommendedName>
</protein>
<dbReference type="OrthoDB" id="2657661at2759"/>
<feature type="transmembrane region" description="Helical" evidence="2">
    <location>
        <begin position="469"/>
        <end position="489"/>
    </location>
</feature>
<feature type="transmembrane region" description="Helical" evidence="2">
    <location>
        <begin position="552"/>
        <end position="574"/>
    </location>
</feature>
<keyword evidence="2" id="KW-0812">Transmembrane</keyword>
<evidence type="ECO:0000313" key="3">
    <source>
        <dbReference type="EMBL" id="KIJ61111.1"/>
    </source>
</evidence>
<reference evidence="3 4" key="1">
    <citation type="submission" date="2014-04" db="EMBL/GenBank/DDBJ databases">
        <title>Evolutionary Origins and Diversification of the Mycorrhizal Mutualists.</title>
        <authorList>
            <consortium name="DOE Joint Genome Institute"/>
            <consortium name="Mycorrhizal Genomics Consortium"/>
            <person name="Kohler A."/>
            <person name="Kuo A."/>
            <person name="Nagy L.G."/>
            <person name="Floudas D."/>
            <person name="Copeland A."/>
            <person name="Barry K.W."/>
            <person name="Cichocki N."/>
            <person name="Veneault-Fourrey C."/>
            <person name="LaButti K."/>
            <person name="Lindquist E.A."/>
            <person name="Lipzen A."/>
            <person name="Lundell T."/>
            <person name="Morin E."/>
            <person name="Murat C."/>
            <person name="Riley R."/>
            <person name="Ohm R."/>
            <person name="Sun H."/>
            <person name="Tunlid A."/>
            <person name="Henrissat B."/>
            <person name="Grigoriev I.V."/>
            <person name="Hibbett D.S."/>
            <person name="Martin F."/>
        </authorList>
    </citation>
    <scope>NUCLEOTIDE SEQUENCE [LARGE SCALE GENOMIC DNA]</scope>
    <source>
        <strain evidence="3 4">MD-312</strain>
    </source>
</reference>
<dbReference type="EMBL" id="KN839865">
    <property type="protein sequence ID" value="KIJ61111.1"/>
    <property type="molecule type" value="Genomic_DNA"/>
</dbReference>
<evidence type="ECO:0008006" key="5">
    <source>
        <dbReference type="Google" id="ProtNLM"/>
    </source>
</evidence>
<keyword evidence="4" id="KW-1185">Reference proteome</keyword>
<keyword evidence="2" id="KW-1133">Transmembrane helix</keyword>
<evidence type="ECO:0000256" key="1">
    <source>
        <dbReference type="SAM" id="MobiDB-lite"/>
    </source>
</evidence>
<feature type="transmembrane region" description="Helical" evidence="2">
    <location>
        <begin position="516"/>
        <end position="546"/>
    </location>
</feature>
<name>A0A0C9WBD5_9AGAM</name>